<protein>
    <recommendedName>
        <fullName evidence="11">dTCF</fullName>
    </recommendedName>
</protein>
<dbReference type="AlphaFoldDB" id="A0A1W0WPQ8"/>
<dbReference type="PROSITE" id="PS50118">
    <property type="entry name" value="HMG_BOX_2"/>
    <property type="match status" value="1"/>
</dbReference>
<keyword evidence="4" id="KW-0805">Transcription regulation</keyword>
<evidence type="ECO:0000256" key="6">
    <source>
        <dbReference type="ARBA" id="ARBA00023159"/>
    </source>
</evidence>
<dbReference type="PANTHER" id="PTHR10373">
    <property type="entry name" value="TRANSCRIPTION FACTOR 7 FAMILY MEMBER"/>
    <property type="match status" value="1"/>
</dbReference>
<dbReference type="Gene3D" id="1.10.30.10">
    <property type="entry name" value="High mobility group box domain"/>
    <property type="match status" value="1"/>
</dbReference>
<evidence type="ECO:0000256" key="11">
    <source>
        <dbReference type="ARBA" id="ARBA00080285"/>
    </source>
</evidence>
<dbReference type="GO" id="GO:0000981">
    <property type="term" value="F:DNA-binding transcription factor activity, RNA polymerase II-specific"/>
    <property type="evidence" value="ECO:0007669"/>
    <property type="project" value="TreeGrafter"/>
</dbReference>
<feature type="DNA-binding region" description="HMG box" evidence="12">
    <location>
        <begin position="258"/>
        <end position="326"/>
    </location>
</feature>
<evidence type="ECO:0000256" key="10">
    <source>
        <dbReference type="ARBA" id="ARBA00061799"/>
    </source>
</evidence>
<evidence type="ECO:0000313" key="15">
    <source>
        <dbReference type="EMBL" id="OQV17172.1"/>
    </source>
</evidence>
<evidence type="ECO:0000256" key="7">
    <source>
        <dbReference type="ARBA" id="ARBA00023163"/>
    </source>
</evidence>
<feature type="region of interest" description="Disordered" evidence="13">
    <location>
        <begin position="49"/>
        <end position="70"/>
    </location>
</feature>
<keyword evidence="3" id="KW-0879">Wnt signaling pathway</keyword>
<dbReference type="FunFam" id="1.10.30.10:FF:000001">
    <property type="entry name" value="transcription factor 7 isoform X2"/>
    <property type="match status" value="1"/>
</dbReference>
<keyword evidence="6" id="KW-0010">Activator</keyword>
<feature type="compositionally biased region" description="Low complexity" evidence="13">
    <location>
        <begin position="411"/>
        <end position="448"/>
    </location>
</feature>
<keyword evidence="7" id="KW-0804">Transcription</keyword>
<dbReference type="SMART" id="SM00398">
    <property type="entry name" value="HMG"/>
    <property type="match status" value="1"/>
</dbReference>
<feature type="region of interest" description="Disordered" evidence="13">
    <location>
        <begin position="384"/>
        <end position="448"/>
    </location>
</feature>
<reference evidence="16" key="1">
    <citation type="submission" date="2017-01" db="EMBL/GenBank/DDBJ databases">
        <title>Comparative genomics of anhydrobiosis in the tardigrade Hypsibius dujardini.</title>
        <authorList>
            <person name="Yoshida Y."/>
            <person name="Koutsovoulos G."/>
            <person name="Laetsch D."/>
            <person name="Stevens L."/>
            <person name="Kumar S."/>
            <person name="Horikawa D."/>
            <person name="Ishino K."/>
            <person name="Komine S."/>
            <person name="Tomita M."/>
            <person name="Blaxter M."/>
            <person name="Arakawa K."/>
        </authorList>
    </citation>
    <scope>NUCLEOTIDE SEQUENCE [LARGE SCALE GENOMIC DNA]</scope>
    <source>
        <strain evidence="16">Z151</strain>
    </source>
</reference>
<evidence type="ECO:0000256" key="2">
    <source>
        <dbReference type="ARBA" id="ARBA00006569"/>
    </source>
</evidence>
<dbReference type="CDD" id="cd21996">
    <property type="entry name" value="HMG-box_TCF7-like"/>
    <property type="match status" value="1"/>
</dbReference>
<name>A0A1W0WPQ8_HYPEX</name>
<dbReference type="GO" id="GO:0072091">
    <property type="term" value="P:regulation of stem cell proliferation"/>
    <property type="evidence" value="ECO:0007669"/>
    <property type="project" value="UniProtKB-ARBA"/>
</dbReference>
<proteinExistence type="inferred from homology"/>
<evidence type="ECO:0000256" key="4">
    <source>
        <dbReference type="ARBA" id="ARBA00023015"/>
    </source>
</evidence>
<dbReference type="InterPro" id="IPR009071">
    <property type="entry name" value="HMG_box_dom"/>
</dbReference>
<comment type="subcellular location">
    <subcellularLocation>
        <location evidence="1">Nucleus</location>
    </subcellularLocation>
</comment>
<feature type="compositionally biased region" description="Gly residues" evidence="13">
    <location>
        <begin position="387"/>
        <end position="401"/>
    </location>
</feature>
<evidence type="ECO:0000313" key="16">
    <source>
        <dbReference type="Proteomes" id="UP000192578"/>
    </source>
</evidence>
<dbReference type="SUPFAM" id="SSF47095">
    <property type="entry name" value="HMG-box"/>
    <property type="match status" value="1"/>
</dbReference>
<dbReference type="GO" id="GO:0007500">
    <property type="term" value="P:mesodermal cell fate determination"/>
    <property type="evidence" value="ECO:0007669"/>
    <property type="project" value="UniProtKB-ARBA"/>
</dbReference>
<dbReference type="EMBL" id="MTYJ01000065">
    <property type="protein sequence ID" value="OQV17172.1"/>
    <property type="molecule type" value="Genomic_DNA"/>
</dbReference>
<feature type="region of interest" description="Disordered" evidence="13">
    <location>
        <begin position="195"/>
        <end position="259"/>
    </location>
</feature>
<evidence type="ECO:0000256" key="5">
    <source>
        <dbReference type="ARBA" id="ARBA00023125"/>
    </source>
</evidence>
<keyword evidence="5 12" id="KW-0238">DNA-binding</keyword>
<organism evidence="15 16">
    <name type="scientific">Hypsibius exemplaris</name>
    <name type="common">Freshwater tardigrade</name>
    <dbReference type="NCBI Taxonomy" id="2072580"/>
    <lineage>
        <taxon>Eukaryota</taxon>
        <taxon>Metazoa</taxon>
        <taxon>Ecdysozoa</taxon>
        <taxon>Tardigrada</taxon>
        <taxon>Eutardigrada</taxon>
        <taxon>Parachela</taxon>
        <taxon>Hypsibioidea</taxon>
        <taxon>Hypsibiidae</taxon>
        <taxon>Hypsibius</taxon>
    </lineage>
</organism>
<dbReference type="Pfam" id="PF00505">
    <property type="entry name" value="HMG_box"/>
    <property type="match status" value="1"/>
</dbReference>
<comment type="function">
    <text evidence="9">Segment polarity protein. Functions together with arm to transduce the Wingless (Wg) signal in embryos and in developing adult tissues. Acts as a transcriptional activator, but in the absence of arm, it binds to gro and acts as a transcriptional repressor of wg-responsive genes.</text>
</comment>
<dbReference type="GO" id="GO:0000978">
    <property type="term" value="F:RNA polymerase II cis-regulatory region sequence-specific DNA binding"/>
    <property type="evidence" value="ECO:0007669"/>
    <property type="project" value="TreeGrafter"/>
</dbReference>
<dbReference type="InterPro" id="IPR036910">
    <property type="entry name" value="HMG_box_dom_sf"/>
</dbReference>
<comment type="caution">
    <text evidence="15">The sequence shown here is derived from an EMBL/GenBank/DDBJ whole genome shotgun (WGS) entry which is preliminary data.</text>
</comment>
<accession>A0A1W0WPQ8</accession>
<evidence type="ECO:0000256" key="12">
    <source>
        <dbReference type="PROSITE-ProRule" id="PRU00267"/>
    </source>
</evidence>
<evidence type="ECO:0000256" key="13">
    <source>
        <dbReference type="SAM" id="MobiDB-lite"/>
    </source>
</evidence>
<dbReference type="GO" id="GO:0000785">
    <property type="term" value="C:chromatin"/>
    <property type="evidence" value="ECO:0007669"/>
    <property type="project" value="TreeGrafter"/>
</dbReference>
<dbReference type="GO" id="GO:1990907">
    <property type="term" value="C:beta-catenin-TCF complex"/>
    <property type="evidence" value="ECO:0007669"/>
    <property type="project" value="TreeGrafter"/>
</dbReference>
<dbReference type="GO" id="GO:0007435">
    <property type="term" value="P:salivary gland morphogenesis"/>
    <property type="evidence" value="ECO:0007669"/>
    <property type="project" value="UniProtKB-ARBA"/>
</dbReference>
<evidence type="ECO:0000256" key="9">
    <source>
        <dbReference type="ARBA" id="ARBA00053480"/>
    </source>
</evidence>
<dbReference type="PANTHER" id="PTHR10373:SF38">
    <property type="entry name" value="PROTEIN PANGOLIN, ISOFORM J"/>
    <property type="match status" value="1"/>
</dbReference>
<dbReference type="InterPro" id="IPR024940">
    <property type="entry name" value="TCF/LEF"/>
</dbReference>
<dbReference type="GO" id="GO:0001222">
    <property type="term" value="F:transcription corepressor binding"/>
    <property type="evidence" value="ECO:0007669"/>
    <property type="project" value="UniProtKB-ARBA"/>
</dbReference>
<evidence type="ECO:0000256" key="8">
    <source>
        <dbReference type="ARBA" id="ARBA00023242"/>
    </source>
</evidence>
<sequence length="448" mass="48651">MLFLPPFTHVTTSFSPLIQRPVPIQANSASAAASQFSFGSFTHGGSAYPPTPTPYPLPTATGGTGGTGTSSFPASASMPHGYPLFHPSMYYGPGSKMAPSPMAGSPSPAAFMVNSRQTPPPAHRGVSGSPFAPPRTSFPFHPQMPGMSSQDIMQWQHNVYMNHFRSTPPIHATMTSPFSPFSPFRTMGSPMMPFSPHFLTPHSPDPNGRFSAQRHHEVSSSRMSHSSAASSTSSNRDPSEARFHGHHRQKREKHPSHIKKPLNAFMLYMKEMRASVQSECTLKESAAINQILGKKWHALDRTEQAKYYEMAKNEREMHAKNNPGWTAKDNYAQCGKKKRRKKEKSDEPKKCRAIFGIDRQNEWCKPCRRKKKCIRYIQNAEIFASRHGGGGGGSGGGGGGMDYHMHGEPKSSVSDSAAHVSSSMQTLSPADSAASSNSPSSSGVASSG</sequence>
<dbReference type="Proteomes" id="UP000192578">
    <property type="component" value="Unassembled WGS sequence"/>
</dbReference>
<dbReference type="GO" id="GO:0060070">
    <property type="term" value="P:canonical Wnt signaling pathway"/>
    <property type="evidence" value="ECO:0007669"/>
    <property type="project" value="TreeGrafter"/>
</dbReference>
<dbReference type="SMART" id="SM01366">
    <property type="entry name" value="c-clamp"/>
    <property type="match status" value="1"/>
</dbReference>
<keyword evidence="8 12" id="KW-0539">Nucleus</keyword>
<evidence type="ECO:0000256" key="1">
    <source>
        <dbReference type="ARBA" id="ARBA00004123"/>
    </source>
</evidence>
<feature type="region of interest" description="Disordered" evidence="13">
    <location>
        <begin position="320"/>
        <end position="349"/>
    </location>
</feature>
<evidence type="ECO:0000256" key="3">
    <source>
        <dbReference type="ARBA" id="ARBA00022687"/>
    </source>
</evidence>
<gene>
    <name evidence="15" type="ORF">BV898_08750</name>
</gene>
<evidence type="ECO:0000259" key="14">
    <source>
        <dbReference type="PROSITE" id="PS50118"/>
    </source>
</evidence>
<feature type="domain" description="HMG box" evidence="14">
    <location>
        <begin position="258"/>
        <end position="326"/>
    </location>
</feature>
<feature type="compositionally biased region" description="Basic residues" evidence="13">
    <location>
        <begin position="244"/>
        <end position="259"/>
    </location>
</feature>
<comment type="similarity">
    <text evidence="2">Belongs to the TCF/LEF family.</text>
</comment>
<dbReference type="OrthoDB" id="2307332at2759"/>
<feature type="compositionally biased region" description="Low complexity" evidence="13">
    <location>
        <begin position="220"/>
        <end position="234"/>
    </location>
</feature>
<comment type="subunit">
    <text evidence="10">Binds to the beta-catenin homolog arm or to gro.</text>
</comment>
<keyword evidence="16" id="KW-1185">Reference proteome</keyword>